<dbReference type="Proteomes" id="UP001303046">
    <property type="component" value="Unassembled WGS sequence"/>
</dbReference>
<accession>A0ABR1ELE5</accession>
<name>A0ABR1ELE5_NECAM</name>
<protein>
    <recommendedName>
        <fullName evidence="3">Reverse transcriptase domain-containing protein</fullName>
    </recommendedName>
</protein>
<evidence type="ECO:0008006" key="3">
    <source>
        <dbReference type="Google" id="ProtNLM"/>
    </source>
</evidence>
<proteinExistence type="predicted"/>
<dbReference type="PANTHER" id="PTHR19446">
    <property type="entry name" value="REVERSE TRANSCRIPTASES"/>
    <property type="match status" value="1"/>
</dbReference>
<keyword evidence="2" id="KW-1185">Reference proteome</keyword>
<dbReference type="EMBL" id="JAVFWL010000006">
    <property type="protein sequence ID" value="KAK6763200.1"/>
    <property type="molecule type" value="Genomic_DNA"/>
</dbReference>
<comment type="caution">
    <text evidence="1">The sequence shown here is derived from an EMBL/GenBank/DDBJ whole genome shotgun (WGS) entry which is preliminary data.</text>
</comment>
<gene>
    <name evidence="1" type="primary">Necator_chrX.g23949</name>
    <name evidence="1" type="ORF">RB195_023784</name>
</gene>
<evidence type="ECO:0000313" key="1">
    <source>
        <dbReference type="EMBL" id="KAK6763200.1"/>
    </source>
</evidence>
<reference evidence="1 2" key="1">
    <citation type="submission" date="2023-08" db="EMBL/GenBank/DDBJ databases">
        <title>A Necator americanus chromosomal reference genome.</title>
        <authorList>
            <person name="Ilik V."/>
            <person name="Petrzelkova K.J."/>
            <person name="Pardy F."/>
            <person name="Fuh T."/>
            <person name="Niatou-Singa F.S."/>
            <person name="Gouil Q."/>
            <person name="Baker L."/>
            <person name="Ritchie M.E."/>
            <person name="Jex A.R."/>
            <person name="Gazzola D."/>
            <person name="Li H."/>
            <person name="Toshio Fujiwara R."/>
            <person name="Zhan B."/>
            <person name="Aroian R.V."/>
            <person name="Pafco B."/>
            <person name="Schwarz E.M."/>
        </authorList>
    </citation>
    <scope>NUCLEOTIDE SEQUENCE [LARGE SCALE GENOMIC DNA]</scope>
    <source>
        <strain evidence="1 2">Aroian</strain>
        <tissue evidence="1">Whole animal</tissue>
    </source>
</reference>
<organism evidence="1 2">
    <name type="scientific">Necator americanus</name>
    <name type="common">Human hookworm</name>
    <dbReference type="NCBI Taxonomy" id="51031"/>
    <lineage>
        <taxon>Eukaryota</taxon>
        <taxon>Metazoa</taxon>
        <taxon>Ecdysozoa</taxon>
        <taxon>Nematoda</taxon>
        <taxon>Chromadorea</taxon>
        <taxon>Rhabditida</taxon>
        <taxon>Rhabditina</taxon>
        <taxon>Rhabditomorpha</taxon>
        <taxon>Strongyloidea</taxon>
        <taxon>Ancylostomatidae</taxon>
        <taxon>Bunostominae</taxon>
        <taxon>Necator</taxon>
    </lineage>
</organism>
<sequence length="102" mass="12121">MNYRGISLLRVMYKVLERSILGRLNLHREETTRDKQVGFRADRPTIDQVFDVKRVVEVWQRYSKPLQWAFLDFKATFNSPHRVRLLNSLRSGGVQHLARPLK</sequence>
<evidence type="ECO:0000313" key="2">
    <source>
        <dbReference type="Proteomes" id="UP001303046"/>
    </source>
</evidence>